<sequence>MLVKNYFQHREFSFTLKDDIYIRYQSFNNQSDLEKEMQKMNPYKIDIGAVYSHRPNQHNTVKLGAFQAQEKELVFDIDMTDYDDVRRCCRKSINIIKKYFEQYALVDQDILENKQSWDKILALVPENILSQDHFYVSYFVFLNDPSPVRDELQQGFQRQSNSPQRWETLKNTINKYQKNNKNDKCGLWLEWEIMLQYCFPRLDINVSKGINHLLKSPFSVHPKTGRISVPIDLQKVDQFDPFTVPTISSICHELDVISTKEEEENGTESDTKHRTRDYKRTSLAPFVKVFEQFLENLDKSRKGELLKKSEMPGEATDTVPATEQELPQPQAETAVPPVSSSLSVTAALGQPKPTPTPPCSLASQQCPLATPDQPSPFLSPSTIASTSFEAPFLQSPHGTALPLGAAPPTDTPIFLPNLIGPPISPAALALASPMITPTLKGAHSSSAPLALVALAPHSVQKSSDYPPNALSSPPSVAVIESGSVTSPSAPVALSEPKPSPSQVPSQVIPNPKGTPNPPSIVSAIPSHLVTPLASIQSELASCSQITPATPPAIPSPQVKGVSVSSALTAPQNPVSFSLKGPLSPPTASSLSTQSFAVAAESPPVLLTSLDSHLTPLHQSSPVQTSSSNILSDPIEDTIFVDHSSADASYTSQRSVIPPLPSRNEVVPTAVTAFPGGTPTSSLAMSADKGISAVTDLASSNIVASCPLSPTASLILKDFPSTAALAAPKDAPSPQSTSSSPEIALSPEATLATKSYPESLPVVKPASTTPSSLSVNSPISVIKTGSYTSPDPTNLLLKSSFTTPTVAAFPLESAAIDGMAPTTAKGPSTPSTAASPSTLNTSPLMPPTSESCPMAPVVTLSSQNASASLAPMAQVPEIPKSESSTPLPPTGAPQGEKKVHGISQTSPLAPMASAPEGYPTEDSGASITASSKGMYLADSPSPLGTTVSPQPKRIPTKKGSATAPLTLAPSASKSVPAIPDTPAGNLSFTISPVEASFPEADLPFHVSKGSLAEKHSPTPPSSREAPVPPPMAPSPKEGPASPSPKETLTPLAVTPSTPKGAPATPSPKEAPTPLAMTPPSPKGSSATTLPKETPLPAVTPSSPKGAPATPSQKQTPATPPPKEAPTFPAMALPSSKRTPVNPPPKEDSTPVAVTHSSPKESPAIPPPKETSSPSALTPPSLKGPQAPKRASATPSPKGDSTPPPVSPPSPKRGSATPSPKKAPASPPPKGDSTPPPVTAPSPKEIPATPSPKRAPASPPPKGDSTPPPVTPPSPKGSPATPSPKRAPASPPPKGDSTPPPVTAPSPKGSPATPSPKKAPASPPPKGDSTPPPVTAPSPKKAPASPPPKGDSTPPPVTAPSPKGSPATPSPKKALASPPPKGDFTPPGVTPPSPKKGPATPSPKGTPTPSAVTSPPKRGLATPLLTGDPASPSVAPVSPKRASATLAPKESPATPDPKEIPTFAAMTPSPKEASAAASLKETPTPLAVAPPSSKGTLAAKRASATPNTKEVPTSPAVTPSTKKATGTPVPKGVPTPSAVIPPSPKKAPVPKGAPATSSSKEAPAPPTVIPLSPKEAPTSPVSVTCPLGSTAPQASKGPPIKKGPTAFKAVLDGSAPESAPVITTPTQKGPPAKNSSISPPVCPDPSSQNGTKGPLPAVAPAPLLTVSTQKGSSPKALPVSPLKGKDSFHSPEGPLPPPSESETSTPSATAAPEKSLPKAGLVSVSPAPTPSVSLPLASSPVPPLLPKQQFLPSSPGLVLESPCKPSAPADEDELPPLIPPEPISGGVPFQPVLVNMPTPKPAGIPAPTPSAKQPVLKNNKGSGTESDSDESVPELEEQDSTQATTQQAQLAAAAEIDEEPVSKAKQSRSEKKARKAMSKLGLRQVTGVTRVTIRKSKNILFVITKPDVYKSPASDTYIVFGEAKIEDLSQQAQLAAAEKFKVQGEAVSNIQENTQTPTVQEESEEEEVDETGVEVKDIELVMSQANVSRAKAVRALKNNSNDIVNAIMFQLMVSFTHSPKLEASLSRPPFLTGLQGQKLVKILEGSRSKVTGDLSADQQPASAKWYDRRDYVFIEFCVEDSKDVNVNFEKSKLTFSCLGGSDNFKHLNEIDLFHCIDPNDSKHKRTDRSILCCLRKGESGQSWPRLTKERAKLNWLSVDFNNWKDWEDDSDEDMSNFDRFSEMMNNMGGDEDVDLPEVDGADDDSQDSDDEKMPDLE</sequence>
<feature type="compositionally biased region" description="Pro residues" evidence="6">
    <location>
        <begin position="1223"/>
        <end position="1238"/>
    </location>
</feature>
<dbReference type="GO" id="GO:0000428">
    <property type="term" value="C:DNA-directed RNA polymerase complex"/>
    <property type="evidence" value="ECO:0007669"/>
    <property type="project" value="UniProtKB-KW"/>
</dbReference>
<feature type="compositionally biased region" description="Low complexity" evidence="6">
    <location>
        <begin position="1363"/>
        <end position="1374"/>
    </location>
</feature>
<feature type="compositionally biased region" description="Low complexity" evidence="6">
    <location>
        <begin position="494"/>
        <end position="511"/>
    </location>
</feature>
<dbReference type="GO" id="GO:0003899">
    <property type="term" value="F:DNA-directed RNA polymerase activity"/>
    <property type="evidence" value="ECO:0007669"/>
    <property type="project" value="InterPro"/>
</dbReference>
<evidence type="ECO:0000256" key="4">
    <source>
        <dbReference type="RuleBase" id="RU003514"/>
    </source>
</evidence>
<feature type="compositionally biased region" description="Low complexity" evidence="6">
    <location>
        <begin position="1105"/>
        <end position="1115"/>
    </location>
</feature>
<keyword evidence="4" id="KW-0808">Transferase</keyword>
<feature type="compositionally biased region" description="Low complexity" evidence="6">
    <location>
        <begin position="1245"/>
        <end position="1254"/>
    </location>
</feature>
<feature type="compositionally biased region" description="Low complexity" evidence="6">
    <location>
        <begin position="819"/>
        <end position="842"/>
    </location>
</feature>
<feature type="domain" description="CS" evidence="8">
    <location>
        <begin position="2056"/>
        <end position="2145"/>
    </location>
</feature>
<dbReference type="FunFam" id="2.20.70.30:FF:000002">
    <property type="entry name" value="Nascent polypeptide-associated complex (NAC), alpha subunit"/>
    <property type="match status" value="1"/>
</dbReference>
<comment type="similarity">
    <text evidence="2">Belongs to the p23/wos2 family.</text>
</comment>
<evidence type="ECO:0000256" key="6">
    <source>
        <dbReference type="SAM" id="MobiDB-lite"/>
    </source>
</evidence>
<dbReference type="GO" id="GO:0006269">
    <property type="term" value="P:DNA replication, synthesis of primer"/>
    <property type="evidence" value="ECO:0007669"/>
    <property type="project" value="UniProtKB-KW"/>
</dbReference>
<dbReference type="Gene3D" id="2.20.70.30">
    <property type="entry name" value="Nascent polypeptide-associated complex domain"/>
    <property type="match status" value="1"/>
</dbReference>
<feature type="region of interest" description="Disordered" evidence="6">
    <location>
        <begin position="2179"/>
        <end position="2215"/>
    </location>
</feature>
<feature type="compositionally biased region" description="Pro residues" evidence="6">
    <location>
        <begin position="1255"/>
        <end position="1274"/>
    </location>
</feature>
<evidence type="ECO:0000313" key="10">
    <source>
        <dbReference type="Proteomes" id="UP000322234"/>
    </source>
</evidence>
<feature type="compositionally biased region" description="Low complexity" evidence="6">
    <location>
        <begin position="1275"/>
        <end position="1286"/>
    </location>
</feature>
<dbReference type="Pfam" id="PF04969">
    <property type="entry name" value="CS"/>
    <property type="match status" value="1"/>
</dbReference>
<dbReference type="InterPro" id="IPR008978">
    <property type="entry name" value="HSP20-like_chaperone"/>
</dbReference>
<feature type="compositionally biased region" description="Polar residues" evidence="6">
    <location>
        <begin position="319"/>
        <end position="331"/>
    </location>
</feature>
<accession>A0A6B0S849</accession>
<feature type="compositionally biased region" description="Acidic residues" evidence="6">
    <location>
        <begin position="2187"/>
        <end position="2208"/>
    </location>
</feature>
<evidence type="ECO:0000256" key="2">
    <source>
        <dbReference type="ARBA" id="ARBA00025733"/>
    </source>
</evidence>
<organism evidence="9 10">
    <name type="scientific">Bos mutus</name>
    <name type="common">wild yak</name>
    <dbReference type="NCBI Taxonomy" id="72004"/>
    <lineage>
        <taxon>Eukaryota</taxon>
        <taxon>Metazoa</taxon>
        <taxon>Chordata</taxon>
        <taxon>Craniata</taxon>
        <taxon>Vertebrata</taxon>
        <taxon>Euteleostomi</taxon>
        <taxon>Mammalia</taxon>
        <taxon>Eutheria</taxon>
        <taxon>Laurasiatheria</taxon>
        <taxon>Artiodactyla</taxon>
        <taxon>Ruminantia</taxon>
        <taxon>Pecora</taxon>
        <taxon>Bovidae</taxon>
        <taxon>Bovinae</taxon>
        <taxon>Bos</taxon>
    </lineage>
</organism>
<dbReference type="InterPro" id="IPR007052">
    <property type="entry name" value="CS_dom"/>
</dbReference>
<dbReference type="EC" id="2.7.7.-" evidence="4"/>
<evidence type="ECO:0000313" key="9">
    <source>
        <dbReference type="EMBL" id="MXQ97765.1"/>
    </source>
</evidence>
<comment type="catalytic activity">
    <reaction evidence="3">
        <text>ssDNA + n NTP = ssDNA/pppN(pN)n-1 hybrid + (n-1) diphosphate.</text>
        <dbReference type="EC" id="2.7.7.102"/>
    </reaction>
</comment>
<feature type="compositionally biased region" description="Low complexity" evidence="6">
    <location>
        <begin position="1303"/>
        <end position="1318"/>
    </location>
</feature>
<feature type="compositionally biased region" description="Polar residues" evidence="6">
    <location>
        <begin position="1619"/>
        <end position="1636"/>
    </location>
</feature>
<name>A0A6B0S849_9CETA</name>
<dbReference type="SUPFAM" id="SSF56747">
    <property type="entry name" value="Prim-pol domain"/>
    <property type="match status" value="1"/>
</dbReference>
<feature type="region of interest" description="Disordered" evidence="6">
    <location>
        <begin position="487"/>
        <end position="522"/>
    </location>
</feature>
<feature type="compositionally biased region" description="Acidic residues" evidence="6">
    <location>
        <begin position="1824"/>
        <end position="1837"/>
    </location>
</feature>
<feature type="compositionally biased region" description="Pro residues" evidence="6">
    <location>
        <begin position="1386"/>
        <end position="1404"/>
    </location>
</feature>
<dbReference type="Proteomes" id="UP000322234">
    <property type="component" value="Unassembled WGS sequence"/>
</dbReference>
<dbReference type="CDD" id="cd14415">
    <property type="entry name" value="UBA_NACA_NACP1"/>
    <property type="match status" value="1"/>
</dbReference>
<feature type="compositionally biased region" description="Pro residues" evidence="6">
    <location>
        <begin position="1796"/>
        <end position="1806"/>
    </location>
</feature>
<feature type="compositionally biased region" description="Low complexity" evidence="6">
    <location>
        <begin position="1523"/>
        <end position="1536"/>
    </location>
</feature>
<comment type="similarity">
    <text evidence="5">Belongs to the NAC-beta family.</text>
</comment>
<evidence type="ECO:0000256" key="3">
    <source>
        <dbReference type="ARBA" id="ARBA00044677"/>
    </source>
</evidence>
<dbReference type="InterPro" id="IPR038187">
    <property type="entry name" value="NAC_A/B_dom_sf"/>
</dbReference>
<gene>
    <name evidence="9" type="ORF">E5288_WYG018361</name>
</gene>
<dbReference type="Pfam" id="PF01849">
    <property type="entry name" value="NAC"/>
    <property type="match status" value="1"/>
</dbReference>
<evidence type="ECO:0000259" key="7">
    <source>
        <dbReference type="PROSITE" id="PS51151"/>
    </source>
</evidence>
<dbReference type="Gene3D" id="3.90.920.10">
    <property type="entry name" value="DNA primase, PRIM domain"/>
    <property type="match status" value="2"/>
</dbReference>
<dbReference type="FunFam" id="1.10.8.10:FF:000006">
    <property type="entry name" value="Putative nascent polypeptide-associated complex subunit alpha"/>
    <property type="match status" value="1"/>
</dbReference>
<feature type="domain" description="NAC-A/B" evidence="7">
    <location>
        <begin position="1865"/>
        <end position="1930"/>
    </location>
</feature>
<feature type="compositionally biased region" description="Pro residues" evidence="6">
    <location>
        <begin position="1319"/>
        <end position="1334"/>
    </location>
</feature>
<feature type="compositionally biased region" description="Low complexity" evidence="6">
    <location>
        <begin position="1839"/>
        <end position="1852"/>
    </location>
</feature>
<dbReference type="Pfam" id="PF01896">
    <property type="entry name" value="DNA_primase_S"/>
    <property type="match status" value="1"/>
</dbReference>
<dbReference type="Pfam" id="PF19026">
    <property type="entry name" value="UBA_HYPK"/>
    <property type="match status" value="1"/>
</dbReference>
<feature type="compositionally biased region" description="Pro residues" evidence="6">
    <location>
        <begin position="1342"/>
        <end position="1357"/>
    </location>
</feature>
<dbReference type="EMBL" id="VBQZ03000201">
    <property type="protein sequence ID" value="MXQ97765.1"/>
    <property type="molecule type" value="Genomic_DNA"/>
</dbReference>
<feature type="region of interest" description="Disordered" evidence="6">
    <location>
        <begin position="876"/>
        <end position="987"/>
    </location>
</feature>
<feature type="compositionally biased region" description="Pro residues" evidence="6">
    <location>
        <begin position="1200"/>
        <end position="1209"/>
    </location>
</feature>
<feature type="compositionally biased region" description="Low complexity" evidence="6">
    <location>
        <begin position="1213"/>
        <end position="1222"/>
    </location>
</feature>
<dbReference type="InterPro" id="IPR002715">
    <property type="entry name" value="Nas_poly-pep-assoc_cplx_dom"/>
</dbReference>
<dbReference type="CDD" id="cd22054">
    <property type="entry name" value="NAC_NACA"/>
    <property type="match status" value="1"/>
</dbReference>
<dbReference type="Gene3D" id="1.10.8.10">
    <property type="entry name" value="DNA helicase RuvA subunit, C-terminal domain"/>
    <property type="match status" value="1"/>
</dbReference>
<evidence type="ECO:0000259" key="8">
    <source>
        <dbReference type="PROSITE" id="PS51203"/>
    </source>
</evidence>
<protein>
    <recommendedName>
        <fullName evidence="4 5">Multifunctional fusion protein</fullName>
    </recommendedName>
    <domain>
        <recommendedName>
            <fullName evidence="4">DNA primase</fullName>
            <ecNumber evidence="4">2.7.7.-</ecNumber>
        </recommendedName>
    </domain>
    <domain>
        <recommendedName>
            <fullName evidence="5">Transcription factor BTF3</fullName>
        </recommendedName>
    </domain>
</protein>
<dbReference type="PROSITE" id="PS51203">
    <property type="entry name" value="CS"/>
    <property type="match status" value="1"/>
</dbReference>
<feature type="region of interest" description="Disordered" evidence="6">
    <location>
        <begin position="1003"/>
        <end position="1875"/>
    </location>
</feature>
<dbReference type="FunFam" id="2.60.40.790:FF:000003">
    <property type="entry name" value="prostaglandin E synthase 3"/>
    <property type="match status" value="1"/>
</dbReference>
<feature type="compositionally biased region" description="Low complexity" evidence="6">
    <location>
        <begin position="1169"/>
        <end position="1179"/>
    </location>
</feature>
<reference evidence="9" key="1">
    <citation type="submission" date="2019-10" db="EMBL/GenBank/DDBJ databases">
        <title>The sequence and de novo assembly of the wild yak genome.</title>
        <authorList>
            <person name="Liu Y."/>
        </authorList>
    </citation>
    <scope>NUCLEOTIDE SEQUENCE [LARGE SCALE GENOMIC DNA]</scope>
    <source>
        <strain evidence="9">WY2019</strain>
    </source>
</reference>
<keyword evidence="10" id="KW-1185">Reference proteome</keyword>
<feature type="compositionally biased region" description="Low complexity" evidence="6">
    <location>
        <begin position="1427"/>
        <end position="1442"/>
    </location>
</feature>
<feature type="compositionally biased region" description="Low complexity" evidence="6">
    <location>
        <begin position="1698"/>
        <end position="1711"/>
    </location>
</feature>
<keyword evidence="4" id="KW-0804">Transcription</keyword>
<comment type="similarity">
    <text evidence="1 4">Belongs to the eukaryotic-type primase small subunit family.</text>
</comment>
<comment type="caution">
    <text evidence="9">The sequence shown here is derived from an EMBL/GenBank/DDBJ whole genome shotgun (WGS) entry which is preliminary data.</text>
</comment>
<feature type="region of interest" description="Disordered" evidence="6">
    <location>
        <begin position="818"/>
        <end position="854"/>
    </location>
</feature>
<dbReference type="InterPro" id="IPR044034">
    <property type="entry name" value="NAC-like_UBA"/>
</dbReference>
<dbReference type="SUPFAM" id="SSF49764">
    <property type="entry name" value="HSP20-like chaperones"/>
    <property type="match status" value="1"/>
</dbReference>
<dbReference type="Gene3D" id="2.60.40.790">
    <property type="match status" value="1"/>
</dbReference>
<dbReference type="CDD" id="cd00237">
    <property type="entry name" value="p23"/>
    <property type="match status" value="1"/>
</dbReference>
<dbReference type="SMART" id="SM01407">
    <property type="entry name" value="NAC"/>
    <property type="match status" value="1"/>
</dbReference>
<keyword evidence="4" id="KW-0240">DNA-directed RNA polymerase</keyword>
<proteinExistence type="inferred from homology"/>
<dbReference type="PANTHER" id="PTHR10536">
    <property type="entry name" value="DNA PRIMASE SMALL SUBUNIT"/>
    <property type="match status" value="1"/>
</dbReference>
<feature type="compositionally biased region" description="Pro residues" evidence="6">
    <location>
        <begin position="1063"/>
        <end position="1080"/>
    </location>
</feature>
<keyword evidence="4" id="KW-0235">DNA replication</keyword>
<feature type="region of interest" description="Disordered" evidence="6">
    <location>
        <begin position="304"/>
        <end position="339"/>
    </location>
</feature>
<evidence type="ECO:0000256" key="1">
    <source>
        <dbReference type="ARBA" id="ARBA00009762"/>
    </source>
</evidence>
<feature type="compositionally biased region" description="Low complexity" evidence="6">
    <location>
        <begin position="1719"/>
        <end position="1737"/>
    </location>
</feature>
<evidence type="ECO:0000256" key="5">
    <source>
        <dbReference type="RuleBase" id="RU361272"/>
    </source>
</evidence>
<feature type="compositionally biased region" description="Pro residues" evidence="6">
    <location>
        <begin position="1287"/>
        <end position="1302"/>
    </location>
</feature>
<keyword evidence="4" id="KW-0639">Primosome</keyword>
<dbReference type="InterPro" id="IPR002755">
    <property type="entry name" value="DNA_primase_S"/>
</dbReference>
<dbReference type="PROSITE" id="PS51151">
    <property type="entry name" value="NAC_AB"/>
    <property type="match status" value="1"/>
</dbReference>
<feature type="compositionally biased region" description="Polar residues" evidence="6">
    <location>
        <begin position="1502"/>
        <end position="1522"/>
    </location>
</feature>
<feature type="compositionally biased region" description="Low complexity" evidence="6">
    <location>
        <begin position="1652"/>
        <end position="1662"/>
    </location>
</feature>